<evidence type="ECO:0000259" key="6">
    <source>
        <dbReference type="PROSITE" id="PS50178"/>
    </source>
</evidence>
<keyword evidence="3" id="KW-0862">Zinc</keyword>
<feature type="region of interest" description="Disordered" evidence="5">
    <location>
        <begin position="209"/>
        <end position="229"/>
    </location>
</feature>
<dbReference type="InterPro" id="IPR000306">
    <property type="entry name" value="Znf_FYVE"/>
</dbReference>
<dbReference type="InterPro" id="IPR011011">
    <property type="entry name" value="Znf_FYVE_PHD"/>
</dbReference>
<keyword evidence="1" id="KW-0479">Metal-binding</keyword>
<evidence type="ECO:0000256" key="3">
    <source>
        <dbReference type="ARBA" id="ARBA00022833"/>
    </source>
</evidence>
<feature type="compositionally biased region" description="Polar residues" evidence="5">
    <location>
        <begin position="209"/>
        <end position="220"/>
    </location>
</feature>
<evidence type="ECO:0000256" key="2">
    <source>
        <dbReference type="ARBA" id="ARBA00022771"/>
    </source>
</evidence>
<dbReference type="Pfam" id="PF22586">
    <property type="entry name" value="ANCHR-like_BBOX"/>
    <property type="match status" value="1"/>
</dbReference>
<accession>A0A8B8IAY0</accession>
<dbReference type="OMA" id="PWCCMCN"/>
<gene>
    <name evidence="8" type="primary">LOC113399349</name>
</gene>
<dbReference type="RefSeq" id="XP_026494238.2">
    <property type="nucleotide sequence ID" value="XM_026638453.2"/>
</dbReference>
<dbReference type="Pfam" id="PF01363">
    <property type="entry name" value="FYVE"/>
    <property type="match status" value="1"/>
</dbReference>
<evidence type="ECO:0000256" key="5">
    <source>
        <dbReference type="SAM" id="MobiDB-lite"/>
    </source>
</evidence>
<dbReference type="SUPFAM" id="SSF57845">
    <property type="entry name" value="B-box zinc-binding domain"/>
    <property type="match status" value="1"/>
</dbReference>
<dbReference type="Gene3D" id="3.30.40.10">
    <property type="entry name" value="Zinc/RING finger domain, C3HC4 (zinc finger)"/>
    <property type="match status" value="1"/>
</dbReference>
<dbReference type="CDD" id="cd00065">
    <property type="entry name" value="FYVE_like_SF"/>
    <property type="match status" value="1"/>
</dbReference>
<dbReference type="GO" id="GO:0030496">
    <property type="term" value="C:midbody"/>
    <property type="evidence" value="ECO:0007669"/>
    <property type="project" value="TreeGrafter"/>
</dbReference>
<dbReference type="PANTHER" id="PTHR46603:SF1">
    <property type="entry name" value="ABSCISSION_NOCUT CHECKPOINT REGULATOR"/>
    <property type="match status" value="1"/>
</dbReference>
<keyword evidence="7" id="KW-1185">Reference proteome</keyword>
<name>A0A8B8IAY0_VANTA</name>
<dbReference type="InterPro" id="IPR017455">
    <property type="entry name" value="Znf_FYVE-rel"/>
</dbReference>
<protein>
    <submittedName>
        <fullName evidence="8">Abscission/NoCut checkpoint regulator isoform X1</fullName>
    </submittedName>
</protein>
<feature type="domain" description="FYVE-type" evidence="6">
    <location>
        <begin position="1"/>
        <end position="55"/>
    </location>
</feature>
<evidence type="ECO:0000256" key="1">
    <source>
        <dbReference type="ARBA" id="ARBA00022723"/>
    </source>
</evidence>
<dbReference type="GO" id="GO:0005813">
    <property type="term" value="C:centrosome"/>
    <property type="evidence" value="ECO:0007669"/>
    <property type="project" value="TreeGrafter"/>
</dbReference>
<organism evidence="7 8">
    <name type="scientific">Vanessa tameamea</name>
    <name type="common">Kamehameha butterfly</name>
    <dbReference type="NCBI Taxonomy" id="334116"/>
    <lineage>
        <taxon>Eukaryota</taxon>
        <taxon>Metazoa</taxon>
        <taxon>Ecdysozoa</taxon>
        <taxon>Arthropoda</taxon>
        <taxon>Hexapoda</taxon>
        <taxon>Insecta</taxon>
        <taxon>Pterygota</taxon>
        <taxon>Neoptera</taxon>
        <taxon>Endopterygota</taxon>
        <taxon>Lepidoptera</taxon>
        <taxon>Glossata</taxon>
        <taxon>Ditrysia</taxon>
        <taxon>Papilionoidea</taxon>
        <taxon>Nymphalidae</taxon>
        <taxon>Nymphalinae</taxon>
        <taxon>Vanessa</taxon>
    </lineage>
</organism>
<evidence type="ECO:0000313" key="8">
    <source>
        <dbReference type="RefSeq" id="XP_026494238.2"/>
    </source>
</evidence>
<dbReference type="SUPFAM" id="SSF57903">
    <property type="entry name" value="FYVE/PHD zinc finger"/>
    <property type="match status" value="1"/>
</dbReference>
<dbReference type="GO" id="GO:0032154">
    <property type="term" value="C:cleavage furrow"/>
    <property type="evidence" value="ECO:0007669"/>
    <property type="project" value="TreeGrafter"/>
</dbReference>
<dbReference type="AlphaFoldDB" id="A0A8B8IAY0"/>
<sequence>MSCNSCSKSFSLLRQEKGCPGCGFSYCSKCLNHKVFLQKLNAEVKVCTKCKQQANKNDNEPTTIEPPDAYYRRIGIPTDCAMNKEVSSNTTDQLIYEKLKKLKEGNQENLTKVNNEDIIARLQKLKDDIPSTSTTELEFRLANLKGVPTSAVQSKPLLPGPDLRTEQEQADDLMKQYMAQSHIDTKYKEEFDVLVNDIETRLQKLKGTYTSGQKKPSVTENNEKSDDEEEIVKKIIHRAKEQTSVEENEVCDSGLEELPFCEICNEDAKMRCRGCKYLFCKRCFCEHKDDDDGCDSYDPYTAPKTS</sequence>
<dbReference type="PANTHER" id="PTHR46603">
    <property type="entry name" value="ABSCISSION/NOCUT CHECKPOINT REGULATOR"/>
    <property type="match status" value="1"/>
</dbReference>
<dbReference type="OrthoDB" id="5407799at2759"/>
<dbReference type="PROSITE" id="PS50178">
    <property type="entry name" value="ZF_FYVE"/>
    <property type="match status" value="1"/>
</dbReference>
<dbReference type="GeneID" id="113399349"/>
<evidence type="ECO:0000313" key="7">
    <source>
        <dbReference type="Proteomes" id="UP001652626"/>
    </source>
</evidence>
<dbReference type="GO" id="GO:0032266">
    <property type="term" value="F:phosphatidylinositol-3-phosphate binding"/>
    <property type="evidence" value="ECO:0007669"/>
    <property type="project" value="TreeGrafter"/>
</dbReference>
<keyword evidence="2 4" id="KW-0863">Zinc-finger</keyword>
<proteinExistence type="predicted"/>
<evidence type="ECO:0000256" key="4">
    <source>
        <dbReference type="PROSITE-ProRule" id="PRU00091"/>
    </source>
</evidence>
<reference evidence="8" key="1">
    <citation type="submission" date="2025-08" db="UniProtKB">
        <authorList>
            <consortium name="RefSeq"/>
        </authorList>
    </citation>
    <scope>IDENTIFICATION</scope>
    <source>
        <tissue evidence="8">Whole body</tissue>
    </source>
</reference>
<dbReference type="GO" id="GO:0009838">
    <property type="term" value="P:abscission"/>
    <property type="evidence" value="ECO:0007669"/>
    <property type="project" value="TreeGrafter"/>
</dbReference>
<dbReference type="GO" id="GO:0008270">
    <property type="term" value="F:zinc ion binding"/>
    <property type="evidence" value="ECO:0007669"/>
    <property type="project" value="UniProtKB-KW"/>
</dbReference>
<dbReference type="InterPro" id="IPR013083">
    <property type="entry name" value="Znf_RING/FYVE/PHD"/>
</dbReference>
<dbReference type="GO" id="GO:0044878">
    <property type="term" value="P:mitotic cytokinesis checkpoint signaling"/>
    <property type="evidence" value="ECO:0007669"/>
    <property type="project" value="TreeGrafter"/>
</dbReference>
<dbReference type="Proteomes" id="UP001652626">
    <property type="component" value="Chromosome 19"/>
</dbReference>